<dbReference type="GO" id="GO:0000981">
    <property type="term" value="F:DNA-binding transcription factor activity, RNA polymerase II-specific"/>
    <property type="evidence" value="ECO:0007669"/>
    <property type="project" value="TreeGrafter"/>
</dbReference>
<dbReference type="AlphaFoldDB" id="A0AAN7BN78"/>
<reference evidence="1" key="2">
    <citation type="submission" date="2023-05" db="EMBL/GenBank/DDBJ databases">
        <authorList>
            <consortium name="Lawrence Berkeley National Laboratory"/>
            <person name="Steindorff A."/>
            <person name="Hensen N."/>
            <person name="Bonometti L."/>
            <person name="Westerberg I."/>
            <person name="Brannstrom I.O."/>
            <person name="Guillou S."/>
            <person name="Cros-Aarteil S."/>
            <person name="Calhoun S."/>
            <person name="Haridas S."/>
            <person name="Kuo A."/>
            <person name="Mondo S."/>
            <person name="Pangilinan J."/>
            <person name="Riley R."/>
            <person name="Labutti K."/>
            <person name="Andreopoulos B."/>
            <person name="Lipzen A."/>
            <person name="Chen C."/>
            <person name="Yanf M."/>
            <person name="Daum C."/>
            <person name="Ng V."/>
            <person name="Clum A."/>
            <person name="Ohm R."/>
            <person name="Martin F."/>
            <person name="Silar P."/>
            <person name="Natvig D."/>
            <person name="Lalanne C."/>
            <person name="Gautier V."/>
            <person name="Ament-Velasquez S.L."/>
            <person name="Kruys A."/>
            <person name="Hutchinson M.I."/>
            <person name="Powell A.J."/>
            <person name="Barry K."/>
            <person name="Miller A.N."/>
            <person name="Grigoriev I.V."/>
            <person name="Debuchy R."/>
            <person name="Gladieux P."/>
            <person name="Thoren M.H."/>
            <person name="Johannesson H."/>
        </authorList>
    </citation>
    <scope>NUCLEOTIDE SEQUENCE</scope>
    <source>
        <strain evidence="1">CBS 990.96</strain>
    </source>
</reference>
<organism evidence="1 2">
    <name type="scientific">Podospora fimiseda</name>
    <dbReference type="NCBI Taxonomy" id="252190"/>
    <lineage>
        <taxon>Eukaryota</taxon>
        <taxon>Fungi</taxon>
        <taxon>Dikarya</taxon>
        <taxon>Ascomycota</taxon>
        <taxon>Pezizomycotina</taxon>
        <taxon>Sordariomycetes</taxon>
        <taxon>Sordariomycetidae</taxon>
        <taxon>Sordariales</taxon>
        <taxon>Podosporaceae</taxon>
        <taxon>Podospora</taxon>
    </lineage>
</organism>
<dbReference type="PANTHER" id="PTHR47657:SF7">
    <property type="entry name" value="STEROL REGULATORY ELEMENT-BINDING PROTEIN ECM22"/>
    <property type="match status" value="1"/>
</dbReference>
<sequence length="298" mass="34272">MHAILGYSASDLADTSSPSSQDSSLVTAAMTHRLKAIKAIKKTLEEITDKRGEMVEEGNALMATCFALTYQSVLLDDGMVEYMTFIRGIVIVAIQMYVGGQRERSKMLFGEFIGPEKSQRRLEPFMREVGLIKREWVDSAMESINRLEGLLLTQEKEVEREYWGFLKKMGECLYTSSWKAYIAMTEHYGWWMMLSHERFQRVIEPGNQLGVLLATHWISLKQIMSVITETEEKASGDHDKGKGQSQKKEGGNDISLGIIRWLKYLNGLVDDEHRRYNRWPEWVEGQLDLDRGFFGRTH</sequence>
<protein>
    <submittedName>
        <fullName evidence="1">Uncharacterized protein</fullName>
    </submittedName>
</protein>
<accession>A0AAN7BN78</accession>
<dbReference type="EMBL" id="MU865347">
    <property type="protein sequence ID" value="KAK4226454.1"/>
    <property type="molecule type" value="Genomic_DNA"/>
</dbReference>
<comment type="caution">
    <text evidence="1">The sequence shown here is derived from an EMBL/GenBank/DDBJ whole genome shotgun (WGS) entry which is preliminary data.</text>
</comment>
<evidence type="ECO:0000313" key="1">
    <source>
        <dbReference type="EMBL" id="KAK4226454.1"/>
    </source>
</evidence>
<evidence type="ECO:0000313" key="2">
    <source>
        <dbReference type="Proteomes" id="UP001301958"/>
    </source>
</evidence>
<keyword evidence="2" id="KW-1185">Reference proteome</keyword>
<reference evidence="1" key="1">
    <citation type="journal article" date="2023" name="Mol. Phylogenet. Evol.">
        <title>Genome-scale phylogeny and comparative genomics of the fungal order Sordariales.</title>
        <authorList>
            <person name="Hensen N."/>
            <person name="Bonometti L."/>
            <person name="Westerberg I."/>
            <person name="Brannstrom I.O."/>
            <person name="Guillou S."/>
            <person name="Cros-Aarteil S."/>
            <person name="Calhoun S."/>
            <person name="Haridas S."/>
            <person name="Kuo A."/>
            <person name="Mondo S."/>
            <person name="Pangilinan J."/>
            <person name="Riley R."/>
            <person name="LaButti K."/>
            <person name="Andreopoulos B."/>
            <person name="Lipzen A."/>
            <person name="Chen C."/>
            <person name="Yan M."/>
            <person name="Daum C."/>
            <person name="Ng V."/>
            <person name="Clum A."/>
            <person name="Steindorff A."/>
            <person name="Ohm R.A."/>
            <person name="Martin F."/>
            <person name="Silar P."/>
            <person name="Natvig D.O."/>
            <person name="Lalanne C."/>
            <person name="Gautier V."/>
            <person name="Ament-Velasquez S.L."/>
            <person name="Kruys A."/>
            <person name="Hutchinson M.I."/>
            <person name="Powell A.J."/>
            <person name="Barry K."/>
            <person name="Miller A.N."/>
            <person name="Grigoriev I.V."/>
            <person name="Debuchy R."/>
            <person name="Gladieux P."/>
            <person name="Hiltunen Thoren M."/>
            <person name="Johannesson H."/>
        </authorList>
    </citation>
    <scope>NUCLEOTIDE SEQUENCE</scope>
    <source>
        <strain evidence="1">CBS 990.96</strain>
    </source>
</reference>
<dbReference type="Proteomes" id="UP001301958">
    <property type="component" value="Unassembled WGS sequence"/>
</dbReference>
<proteinExistence type="predicted"/>
<name>A0AAN7BN78_9PEZI</name>
<gene>
    <name evidence="1" type="ORF">QBC38DRAFT_480426</name>
</gene>
<dbReference type="PANTHER" id="PTHR47657">
    <property type="entry name" value="STEROL REGULATORY ELEMENT-BINDING PROTEIN ECM22"/>
    <property type="match status" value="1"/>
</dbReference>
<dbReference type="InterPro" id="IPR052400">
    <property type="entry name" value="Zn2-C6_fungal_TF"/>
</dbReference>